<dbReference type="AlphaFoldDB" id="A0A031WFF7"/>
<evidence type="ECO:0000313" key="5">
    <source>
        <dbReference type="EMBL" id="CDT44536.1"/>
    </source>
</evidence>
<proteinExistence type="inferred from homology"/>
<evidence type="ECO:0000313" key="13">
    <source>
        <dbReference type="Proteomes" id="UP000346772"/>
    </source>
</evidence>
<comment type="similarity">
    <text evidence="1">Belongs to the universal stress protein A family.</text>
</comment>
<evidence type="ECO:0000313" key="9">
    <source>
        <dbReference type="EMBL" id="VFD32340.1"/>
    </source>
</evidence>
<name>A0A031WFF7_CLODI</name>
<sequence>MNKKKILVPIDGTERSMHSLEFIKGIFKKDEVEVEIMNVKELVFIDGISLAEEIKNSENLGRRILDKAAEIMGEYDVKVHFTFGYPGDEIIRKAKEDNVDFIVMTKSTKKGLTRMIGSVTASVVKQAKCIVMIVPE</sequence>
<dbReference type="Proteomes" id="UP000878956">
    <property type="component" value="Unassembled WGS sequence"/>
</dbReference>
<dbReference type="InterPro" id="IPR006016">
    <property type="entry name" value="UspA"/>
</dbReference>
<dbReference type="EMBL" id="LK932368">
    <property type="protein sequence ID" value="CDS84702.1"/>
    <property type="molecule type" value="Genomic_DNA"/>
</dbReference>
<evidence type="ECO:0000313" key="14">
    <source>
        <dbReference type="Proteomes" id="UP000372533"/>
    </source>
</evidence>
<evidence type="ECO:0000256" key="1">
    <source>
        <dbReference type="ARBA" id="ARBA00008791"/>
    </source>
</evidence>
<dbReference type="InterPro" id="IPR014729">
    <property type="entry name" value="Rossmann-like_a/b/a_fold"/>
</dbReference>
<evidence type="ECO:0000259" key="2">
    <source>
        <dbReference type="Pfam" id="PF00582"/>
    </source>
</evidence>
<evidence type="ECO:0000313" key="4">
    <source>
        <dbReference type="EMBL" id="CDS84702.1"/>
    </source>
</evidence>
<evidence type="ECO:0000313" key="6">
    <source>
        <dbReference type="EMBL" id="HBH1542445.1"/>
    </source>
</evidence>
<reference evidence="6" key="2">
    <citation type="journal article" date="2018" name="Genome Biol.">
        <title>SKESA: strategic k-mer extension for scrupulous assemblies.</title>
        <authorList>
            <person name="Souvorov A."/>
            <person name="Agarwala R."/>
            <person name="Lipman D.J."/>
        </authorList>
    </citation>
    <scope>NUCLEOTIDE SEQUENCE</scope>
    <source>
        <strain evidence="7">Clostridioides</strain>
        <strain evidence="6">HN1000</strain>
    </source>
</reference>
<protein>
    <submittedName>
        <fullName evidence="3 4">Putative universal stress protein</fullName>
    </submittedName>
    <submittedName>
        <fullName evidence="6 9">Universal stress protein</fullName>
    </submittedName>
    <submittedName>
        <fullName evidence="8">Universal stress protein SAV1710</fullName>
    </submittedName>
</protein>
<dbReference type="EMBL" id="LK932482">
    <property type="protein sequence ID" value="CDS84262.1"/>
    <property type="molecule type" value="Genomic_DNA"/>
</dbReference>
<reference evidence="6" key="4">
    <citation type="submission" date="2021-06" db="EMBL/GenBank/DDBJ databases">
        <authorList>
            <consortium name="NCBI Pathogen Detection Project"/>
        </authorList>
    </citation>
    <scope>NUCLEOTIDE SEQUENCE</scope>
    <source>
        <strain evidence="7">Clostridioides</strain>
        <strain evidence="6">HN1000</strain>
    </source>
</reference>
<dbReference type="Proteomes" id="UP000879542">
    <property type="component" value="Unassembled WGS sequence"/>
</dbReference>
<dbReference type="PATRIC" id="fig|1496.1371.peg.1713"/>
<dbReference type="EMBL" id="DAEPXK010000017">
    <property type="protein sequence ID" value="HBH1542445.1"/>
    <property type="molecule type" value="Genomic_DNA"/>
</dbReference>
<dbReference type="SUPFAM" id="SSF52402">
    <property type="entry name" value="Adenine nucleotide alpha hydrolases-like"/>
    <property type="match status" value="1"/>
</dbReference>
<dbReference type="PANTHER" id="PTHR46268">
    <property type="entry name" value="STRESS RESPONSE PROTEIN NHAX"/>
    <property type="match status" value="1"/>
</dbReference>
<feature type="domain" description="UspA" evidence="2">
    <location>
        <begin position="4"/>
        <end position="135"/>
    </location>
</feature>
<dbReference type="EMBL" id="DAEQIJ010000006">
    <property type="protein sequence ID" value="HBH2619892.1"/>
    <property type="molecule type" value="Genomic_DNA"/>
</dbReference>
<accession>A0A031WFF7</accession>
<dbReference type="OMA" id="IIIMTKS"/>
<dbReference type="EMBL" id="FUPS01000003">
    <property type="protein sequence ID" value="SJS04971.1"/>
    <property type="molecule type" value="Genomic_DNA"/>
</dbReference>
<dbReference type="InterPro" id="IPR006015">
    <property type="entry name" value="Universal_stress_UspA"/>
</dbReference>
<dbReference type="PRINTS" id="PR01438">
    <property type="entry name" value="UNVRSLSTRESS"/>
</dbReference>
<dbReference type="Proteomes" id="UP000189137">
    <property type="component" value="Unassembled WGS sequence"/>
</dbReference>
<reference evidence="13 15" key="3">
    <citation type="submission" date="2019-02" db="EMBL/GenBank/DDBJ databases">
        <authorList>
            <consortium name="Pathogen Informatics"/>
        </authorList>
    </citation>
    <scope>NUCLEOTIDE SEQUENCE [LARGE SCALE GENOMIC DNA]</scope>
    <source>
        <strain evidence="10 13">078GUE027</strain>
        <strain evidence="9">Clo34</strain>
        <strain evidence="15">clo34</strain>
        <strain evidence="11">Tl291</strain>
        <strain evidence="14">tl291</strain>
        <strain evidence="8 12">VRECD0157</strain>
    </source>
</reference>
<dbReference type="Proteomes" id="UP000372533">
    <property type="component" value="Unassembled WGS sequence"/>
</dbReference>
<evidence type="ECO:0000313" key="11">
    <source>
        <dbReference type="EMBL" id="VHY14458.1"/>
    </source>
</evidence>
<dbReference type="Proteomes" id="UP000411588">
    <property type="component" value="Unassembled WGS sequence"/>
</dbReference>
<evidence type="ECO:0000313" key="7">
    <source>
        <dbReference type="EMBL" id="HBH2619892.1"/>
    </source>
</evidence>
<dbReference type="RefSeq" id="WP_003418487.1">
    <property type="nucleotide sequence ID" value="NZ_AP025558.1"/>
</dbReference>
<dbReference type="PANTHER" id="PTHR46268:SF6">
    <property type="entry name" value="UNIVERSAL STRESS PROTEIN UP12"/>
    <property type="match status" value="1"/>
</dbReference>
<dbReference type="Pfam" id="PF00582">
    <property type="entry name" value="Usp"/>
    <property type="match status" value="1"/>
</dbReference>
<dbReference type="EMBL" id="CAAJVP010000014">
    <property type="protein sequence ID" value="VHY14458.1"/>
    <property type="molecule type" value="Genomic_DNA"/>
</dbReference>
<gene>
    <name evidence="5" type="ORF">BN1095_480044</name>
    <name evidence="3" type="ORF">BN1096_310050</name>
    <name evidence="4" type="ORF">BN1097_320049</name>
    <name evidence="6" type="ORF">KRM00_001928</name>
    <name evidence="7" type="ORF">KRQ00_001647</name>
    <name evidence="11" type="ORF">SAMEA1402366_02758</name>
    <name evidence="9" type="ORF">SAMEA1402399_02040</name>
    <name evidence="10" type="ORF">SAMEA1710456_02034</name>
    <name evidence="8" type="ORF">SAMEA3375112_01096</name>
</gene>
<dbReference type="EMBL" id="CAADAN010000006">
    <property type="protein sequence ID" value="VFD32340.1"/>
    <property type="molecule type" value="Genomic_DNA"/>
</dbReference>
<dbReference type="Proteomes" id="UP000346772">
    <property type="component" value="Unassembled WGS sequence"/>
</dbReference>
<evidence type="ECO:0000313" key="8">
    <source>
        <dbReference type="EMBL" id="SJS04971.1"/>
    </source>
</evidence>
<organism evidence="3">
    <name type="scientific">Clostridioides difficile</name>
    <name type="common">Peptoclostridium difficile</name>
    <dbReference type="NCBI Taxonomy" id="1496"/>
    <lineage>
        <taxon>Bacteria</taxon>
        <taxon>Bacillati</taxon>
        <taxon>Bacillota</taxon>
        <taxon>Clostridia</taxon>
        <taxon>Peptostreptococcales</taxon>
        <taxon>Peptostreptococcaceae</taxon>
        <taxon>Clostridioides</taxon>
    </lineage>
</organism>
<dbReference type="EMBL" id="CAADAT010000011">
    <property type="protein sequence ID" value="VFD54543.1"/>
    <property type="molecule type" value="Genomic_DNA"/>
</dbReference>
<dbReference type="CDD" id="cd00293">
    <property type="entry name" value="USP-like"/>
    <property type="match status" value="1"/>
</dbReference>
<dbReference type="GeneID" id="66353317"/>
<evidence type="ECO:0000313" key="15">
    <source>
        <dbReference type="Proteomes" id="UP000411588"/>
    </source>
</evidence>
<dbReference type="EMBL" id="LK933160">
    <property type="protein sequence ID" value="CDT44536.1"/>
    <property type="molecule type" value="Genomic_DNA"/>
</dbReference>
<evidence type="ECO:0000313" key="10">
    <source>
        <dbReference type="EMBL" id="VFD54543.1"/>
    </source>
</evidence>
<dbReference type="KEGG" id="pdf:CD630DERM_08120"/>
<evidence type="ECO:0000313" key="12">
    <source>
        <dbReference type="Proteomes" id="UP000189137"/>
    </source>
</evidence>
<dbReference type="Gene3D" id="3.40.50.620">
    <property type="entry name" value="HUPs"/>
    <property type="match status" value="1"/>
</dbReference>
<evidence type="ECO:0000313" key="3">
    <source>
        <dbReference type="EMBL" id="CDS84262.1"/>
    </source>
</evidence>
<reference evidence="3" key="1">
    <citation type="submission" date="2014-07" db="EMBL/GenBank/DDBJ databases">
        <authorList>
            <person name="Monot Marc"/>
        </authorList>
    </citation>
    <scope>NUCLEOTIDE SEQUENCE</scope>
    <source>
        <strain evidence="5">7032989</strain>
        <strain evidence="4">7032994</strain>
    </source>
</reference>